<evidence type="ECO:0000259" key="1">
    <source>
        <dbReference type="Pfam" id="PF13966"/>
    </source>
</evidence>
<organism evidence="2 3">
    <name type="scientific">Dendrobium nobile</name>
    <name type="common">Orchid</name>
    <dbReference type="NCBI Taxonomy" id="94219"/>
    <lineage>
        <taxon>Eukaryota</taxon>
        <taxon>Viridiplantae</taxon>
        <taxon>Streptophyta</taxon>
        <taxon>Embryophyta</taxon>
        <taxon>Tracheophyta</taxon>
        <taxon>Spermatophyta</taxon>
        <taxon>Magnoliopsida</taxon>
        <taxon>Liliopsida</taxon>
        <taxon>Asparagales</taxon>
        <taxon>Orchidaceae</taxon>
        <taxon>Epidendroideae</taxon>
        <taxon>Malaxideae</taxon>
        <taxon>Dendrobiinae</taxon>
        <taxon>Dendrobium</taxon>
    </lineage>
</organism>
<feature type="domain" description="Reverse transcriptase zinc-binding" evidence="1">
    <location>
        <begin position="65"/>
        <end position="143"/>
    </location>
</feature>
<evidence type="ECO:0000313" key="3">
    <source>
        <dbReference type="Proteomes" id="UP000829196"/>
    </source>
</evidence>
<dbReference type="EMBL" id="JAGYWB010000005">
    <property type="protein sequence ID" value="KAI0522714.1"/>
    <property type="molecule type" value="Genomic_DNA"/>
</dbReference>
<sequence length="225" mass="26199">MLSGQASSLVNGANSFLANWINDGAWALPTSLSTTIKNLIYTIPISHSSYYHITWENNENATFKDFYMVYFTDFDVDWYNLVWHKNHSIRYSSYTWIAINNGLKTAAALVYRNISIEDTSCPLCHSHLEKTSHILFECDYSFQLITMLIPQVSNFYLRPNIIQALHFIYGLYNDKDVRNATLIILHAVVYYLWNERNSRKFNDNALCVTSLKRKVIRAVFLKLNK</sequence>
<accession>A0A8T3BUT8</accession>
<evidence type="ECO:0000313" key="2">
    <source>
        <dbReference type="EMBL" id="KAI0522714.1"/>
    </source>
</evidence>
<dbReference type="OrthoDB" id="689430at2759"/>
<dbReference type="InterPro" id="IPR026960">
    <property type="entry name" value="RVT-Znf"/>
</dbReference>
<gene>
    <name evidence="2" type="ORF">KFK09_005099</name>
</gene>
<dbReference type="Proteomes" id="UP000829196">
    <property type="component" value="Unassembled WGS sequence"/>
</dbReference>
<keyword evidence="3" id="KW-1185">Reference proteome</keyword>
<name>A0A8T3BUT8_DENNO</name>
<reference evidence="2" key="1">
    <citation type="journal article" date="2022" name="Front. Genet.">
        <title>Chromosome-Scale Assembly of the Dendrobium nobile Genome Provides Insights Into the Molecular Mechanism of the Biosynthesis of the Medicinal Active Ingredient of Dendrobium.</title>
        <authorList>
            <person name="Xu Q."/>
            <person name="Niu S.-C."/>
            <person name="Li K.-L."/>
            <person name="Zheng P.-J."/>
            <person name="Zhang X.-J."/>
            <person name="Jia Y."/>
            <person name="Liu Y."/>
            <person name="Niu Y.-X."/>
            <person name="Yu L.-H."/>
            <person name="Chen D.-F."/>
            <person name="Zhang G.-Q."/>
        </authorList>
    </citation>
    <scope>NUCLEOTIDE SEQUENCE</scope>
    <source>
        <tissue evidence="2">Leaf</tissue>
    </source>
</reference>
<dbReference type="Pfam" id="PF13966">
    <property type="entry name" value="zf-RVT"/>
    <property type="match status" value="1"/>
</dbReference>
<proteinExistence type="predicted"/>
<comment type="caution">
    <text evidence="2">The sequence shown here is derived from an EMBL/GenBank/DDBJ whole genome shotgun (WGS) entry which is preliminary data.</text>
</comment>
<dbReference type="AlphaFoldDB" id="A0A8T3BUT8"/>
<protein>
    <recommendedName>
        <fullName evidence="1">Reverse transcriptase zinc-binding domain-containing protein</fullName>
    </recommendedName>
</protein>